<protein>
    <submittedName>
        <fullName evidence="7">Histidine ABC transporter substrate-binding protein HisJ</fullName>
    </submittedName>
</protein>
<sequence length="259" mass="27970">MYKTLYAALFSLCAFTAQAADTLHIRLGVDPTFAPFESVDAHGKLQGFDIDMGNAICDYLHAKCQWVKMNFDGIIAALNAKKIDAILSGLTITDQRKKQVLFTTPLYASPSRMMVPKGVDLDTTVASLKGKTVGIVQGTTQAAYANKHWRGKGVNLVTYQNDDLAKQDLALGRVDATLQNAAAAQFFFESPAGKNFHLSGTPVQDPQVFGYGASLGLRLGDTALQSQIDGAIAGLKANGTYQKILGRYTKYGLINPEKQ</sequence>
<evidence type="ECO:0000259" key="6">
    <source>
        <dbReference type="SMART" id="SM00062"/>
    </source>
</evidence>
<dbReference type="PROSITE" id="PS01039">
    <property type="entry name" value="SBP_BACTERIAL_3"/>
    <property type="match status" value="1"/>
</dbReference>
<comment type="similarity">
    <text evidence="2 4">Belongs to the bacterial solute-binding protein 3 family.</text>
</comment>
<dbReference type="SMART" id="SM00062">
    <property type="entry name" value="PBPb"/>
    <property type="match status" value="1"/>
</dbReference>
<reference evidence="8" key="1">
    <citation type="submission" date="2017-06" db="EMBL/GenBank/DDBJ databases">
        <title>Herbaspirillum phytohormonus sp. nov., isolated from the root nodule of Robinia pseudoacacia in lead-zinc mine.</title>
        <authorList>
            <person name="Fan M."/>
            <person name="Lin Y."/>
        </authorList>
    </citation>
    <scope>NUCLEOTIDE SEQUENCE [LARGE SCALE GENOMIC DNA]</scope>
    <source>
        <strain evidence="8">SC-089</strain>
    </source>
</reference>
<feature type="domain" description="Solute-binding protein family 3/N-terminal" evidence="6">
    <location>
        <begin position="24"/>
        <end position="252"/>
    </location>
</feature>
<dbReference type="InterPro" id="IPR001638">
    <property type="entry name" value="Solute-binding_3/MltF_N"/>
</dbReference>
<evidence type="ECO:0000256" key="3">
    <source>
        <dbReference type="ARBA" id="ARBA00022729"/>
    </source>
</evidence>
<evidence type="ECO:0000313" key="7">
    <source>
        <dbReference type="EMBL" id="OWT57453.1"/>
    </source>
</evidence>
<evidence type="ECO:0000256" key="2">
    <source>
        <dbReference type="ARBA" id="ARBA00010333"/>
    </source>
</evidence>
<evidence type="ECO:0000256" key="5">
    <source>
        <dbReference type="SAM" id="SignalP"/>
    </source>
</evidence>
<dbReference type="Gene3D" id="3.40.190.10">
    <property type="entry name" value="Periplasmic binding protein-like II"/>
    <property type="match status" value="2"/>
</dbReference>
<evidence type="ECO:0000256" key="1">
    <source>
        <dbReference type="ARBA" id="ARBA00004196"/>
    </source>
</evidence>
<comment type="subcellular location">
    <subcellularLocation>
        <location evidence="1">Cell envelope</location>
    </subcellularLocation>
</comment>
<gene>
    <name evidence="7" type="ORF">CEY11_16210</name>
</gene>
<keyword evidence="3 5" id="KW-0732">Signal</keyword>
<dbReference type="PANTHER" id="PTHR35936:SF13">
    <property type="entry name" value="HISTIDINE-BINDING PERIPLASMIC PROTEIN"/>
    <property type="match status" value="1"/>
</dbReference>
<dbReference type="EMBL" id="NJIH01000009">
    <property type="protein sequence ID" value="OWT57453.1"/>
    <property type="molecule type" value="Genomic_DNA"/>
</dbReference>
<keyword evidence="8" id="KW-1185">Reference proteome</keyword>
<dbReference type="InterPro" id="IPR018313">
    <property type="entry name" value="SBP_3_CS"/>
</dbReference>
<dbReference type="GO" id="GO:0030313">
    <property type="term" value="C:cell envelope"/>
    <property type="evidence" value="ECO:0007669"/>
    <property type="project" value="UniProtKB-SubCell"/>
</dbReference>
<dbReference type="SUPFAM" id="SSF53850">
    <property type="entry name" value="Periplasmic binding protein-like II"/>
    <property type="match status" value="1"/>
</dbReference>
<accession>A0A225MAZ8</accession>
<comment type="caution">
    <text evidence="7">The sequence shown here is derived from an EMBL/GenBank/DDBJ whole genome shotgun (WGS) entry which is preliminary data.</text>
</comment>
<proteinExistence type="inferred from homology"/>
<organism evidence="7 8">
    <name type="scientific">Candidimonas nitroreducens</name>
    <dbReference type="NCBI Taxonomy" id="683354"/>
    <lineage>
        <taxon>Bacteria</taxon>
        <taxon>Pseudomonadati</taxon>
        <taxon>Pseudomonadota</taxon>
        <taxon>Betaproteobacteria</taxon>
        <taxon>Burkholderiales</taxon>
        <taxon>Alcaligenaceae</taxon>
        <taxon>Candidimonas</taxon>
    </lineage>
</organism>
<name>A0A225MAZ8_9BURK</name>
<dbReference type="Pfam" id="PF00497">
    <property type="entry name" value="SBP_bac_3"/>
    <property type="match status" value="1"/>
</dbReference>
<dbReference type="AlphaFoldDB" id="A0A225MAZ8"/>
<feature type="signal peptide" evidence="5">
    <location>
        <begin position="1"/>
        <end position="19"/>
    </location>
</feature>
<dbReference type="OrthoDB" id="368476at2"/>
<evidence type="ECO:0000256" key="4">
    <source>
        <dbReference type="RuleBase" id="RU003744"/>
    </source>
</evidence>
<evidence type="ECO:0000313" key="8">
    <source>
        <dbReference type="Proteomes" id="UP000214603"/>
    </source>
</evidence>
<dbReference type="PANTHER" id="PTHR35936">
    <property type="entry name" value="MEMBRANE-BOUND LYTIC MUREIN TRANSGLYCOSYLASE F"/>
    <property type="match status" value="1"/>
</dbReference>
<dbReference type="Proteomes" id="UP000214603">
    <property type="component" value="Unassembled WGS sequence"/>
</dbReference>
<dbReference type="RefSeq" id="WP_088604457.1">
    <property type="nucleotide sequence ID" value="NZ_NJIH01000009.1"/>
</dbReference>
<feature type="chain" id="PRO_5012443287" evidence="5">
    <location>
        <begin position="20"/>
        <end position="259"/>
    </location>
</feature>